<protein>
    <submittedName>
        <fullName evidence="2">Gliding motility lipoprotein GldD</fullName>
    </submittedName>
</protein>
<dbReference type="Proteomes" id="UP000464214">
    <property type="component" value="Chromosome"/>
</dbReference>
<evidence type="ECO:0000313" key="2">
    <source>
        <dbReference type="EMBL" id="QHL87771.1"/>
    </source>
</evidence>
<keyword evidence="2" id="KW-0449">Lipoprotein</keyword>
<dbReference type="Pfam" id="PF25593">
    <property type="entry name" value="GldD_lipo"/>
    <property type="match status" value="1"/>
</dbReference>
<organism evidence="2 3">
    <name type="scientific">Nibribacter ruber</name>
    <dbReference type="NCBI Taxonomy" id="2698458"/>
    <lineage>
        <taxon>Bacteria</taxon>
        <taxon>Pseudomonadati</taxon>
        <taxon>Bacteroidota</taxon>
        <taxon>Cytophagia</taxon>
        <taxon>Cytophagales</taxon>
        <taxon>Hymenobacteraceae</taxon>
        <taxon>Nibribacter</taxon>
    </lineage>
</organism>
<sequence>MKKNKLFSLIAVLVAMAGFSACEPEYTPKPKGYNRIDLPPAKYTVLSQPHPYVFEHSVYAKVLKDSSRIAEPHWIDLYYPQFDANIQLTYKDFNQDPKKFNELVEDARRLTSRHQIKAYAIEESQIKTPTGITASVFELEGEVPSQFQFYLTDSTKHFFRGALYFRTATANDSLAPVIEYIKKDVVHLLNTLHWSDQIKK</sequence>
<dbReference type="KEGG" id="nib:GU926_10160"/>
<dbReference type="AlphaFoldDB" id="A0A6P1P0E4"/>
<gene>
    <name evidence="2" type="primary">gldD</name>
    <name evidence="2" type="ORF">GU926_10160</name>
</gene>
<evidence type="ECO:0000256" key="1">
    <source>
        <dbReference type="SAM" id="SignalP"/>
    </source>
</evidence>
<proteinExistence type="predicted"/>
<dbReference type="NCBIfam" id="TIGR03512">
    <property type="entry name" value="GldD_lipo"/>
    <property type="match status" value="1"/>
</dbReference>
<feature type="chain" id="PRO_5026996038" evidence="1">
    <location>
        <begin position="22"/>
        <end position="200"/>
    </location>
</feature>
<evidence type="ECO:0000313" key="3">
    <source>
        <dbReference type="Proteomes" id="UP000464214"/>
    </source>
</evidence>
<reference evidence="2 3" key="1">
    <citation type="submission" date="2020-01" db="EMBL/GenBank/DDBJ databases">
        <authorList>
            <person name="Kim M."/>
        </authorList>
    </citation>
    <scope>NUCLEOTIDE SEQUENCE [LARGE SCALE GENOMIC DNA]</scope>
    <source>
        <strain evidence="2 3">BT10</strain>
    </source>
</reference>
<dbReference type="InterPro" id="IPR019850">
    <property type="entry name" value="GldD-like"/>
</dbReference>
<keyword evidence="1" id="KW-0732">Signal</keyword>
<dbReference type="PROSITE" id="PS51257">
    <property type="entry name" value="PROKAR_LIPOPROTEIN"/>
    <property type="match status" value="1"/>
</dbReference>
<accession>A0A6P1P0E4</accession>
<keyword evidence="3" id="KW-1185">Reference proteome</keyword>
<dbReference type="RefSeq" id="WP_160691488.1">
    <property type="nucleotide sequence ID" value="NZ_CP047897.1"/>
</dbReference>
<feature type="signal peptide" evidence="1">
    <location>
        <begin position="1"/>
        <end position="21"/>
    </location>
</feature>
<dbReference type="EMBL" id="CP047897">
    <property type="protein sequence ID" value="QHL87771.1"/>
    <property type="molecule type" value="Genomic_DNA"/>
</dbReference>
<name>A0A6P1P0E4_9BACT</name>